<feature type="compositionally biased region" description="Polar residues" evidence="7">
    <location>
        <begin position="471"/>
        <end position="483"/>
    </location>
</feature>
<evidence type="ECO:0000256" key="8">
    <source>
        <dbReference type="SAM" id="Phobius"/>
    </source>
</evidence>
<dbReference type="AlphaFoldDB" id="A0AAE0SG50"/>
<evidence type="ECO:0000313" key="10">
    <source>
        <dbReference type="Proteomes" id="UP001195483"/>
    </source>
</evidence>
<dbReference type="PANTHER" id="PTHR11923">
    <property type="entry name" value="SCAVENGER RECEPTOR CLASS B TYPE-1 SR-B1"/>
    <property type="match status" value="1"/>
</dbReference>
<dbReference type="PANTHER" id="PTHR11923:SF51">
    <property type="entry name" value="LYSOSOME MEMBRANE PROTEIN 2"/>
    <property type="match status" value="1"/>
</dbReference>
<evidence type="ECO:0000313" key="9">
    <source>
        <dbReference type="EMBL" id="KAK3591351.1"/>
    </source>
</evidence>
<dbReference type="GO" id="GO:0005044">
    <property type="term" value="F:scavenger receptor activity"/>
    <property type="evidence" value="ECO:0007669"/>
    <property type="project" value="TreeGrafter"/>
</dbReference>
<organism evidence="9 10">
    <name type="scientific">Potamilus streckersoni</name>
    <dbReference type="NCBI Taxonomy" id="2493646"/>
    <lineage>
        <taxon>Eukaryota</taxon>
        <taxon>Metazoa</taxon>
        <taxon>Spiralia</taxon>
        <taxon>Lophotrochozoa</taxon>
        <taxon>Mollusca</taxon>
        <taxon>Bivalvia</taxon>
        <taxon>Autobranchia</taxon>
        <taxon>Heteroconchia</taxon>
        <taxon>Palaeoheterodonta</taxon>
        <taxon>Unionida</taxon>
        <taxon>Unionoidea</taxon>
        <taxon>Unionidae</taxon>
        <taxon>Ambleminae</taxon>
        <taxon>Lampsilini</taxon>
        <taxon>Potamilus</taxon>
    </lineage>
</organism>
<comment type="subcellular location">
    <subcellularLocation>
        <location evidence="1">Membrane</location>
    </subcellularLocation>
</comment>
<gene>
    <name evidence="9" type="ORF">CHS0354_040311</name>
</gene>
<comment type="caution">
    <text evidence="9">The sequence shown here is derived from an EMBL/GenBank/DDBJ whole genome shotgun (WGS) entry which is preliminary data.</text>
</comment>
<sequence length="494" mass="55907">MGWSVKKRVLVSCCVGWGLSIIGAGLIPLLDFVIRKMVEQNVVISPNNDLVYKIWKDYPIPIYMQFYIFHVTNPERVLQGKKPRLKQTGPYTYSEKRFKFNITFNPNGTVTYRQKRVFQFLRDKSVGNESDIFTSPNPMFWTLISALKMESGEVRKVVKDILTLFDEHVFMNRSVKELLWGYQDSLLSASQKIDPEWFYTAIVGYFTNKNDTDDGVYTVYTGERDINLLGVIDKYNGSSVLPFWTTYYANMINGTVTVVAKLVINWTHNPWGVGSIQSQASSDGTLSPPYIDKSRTLFSFASDVCRSVAGVYNGDSLTPQGIKVWRFTAPLNYLQNATVNPDNLGFCTPQNNCLGQGLVNISSCQLVDFFHIPAVLSFPHFYLADKKYLDAVVGLNPNEAEHQTIVDAEPYTGLVLQAAKKLQINLYLEPIANITETENITKVFLPIFWLNESTRQVKVETSFNEGPGTEYENTGQTERSPLINSDVKEPSYSS</sequence>
<evidence type="ECO:0000256" key="5">
    <source>
        <dbReference type="ARBA" id="ARBA00023136"/>
    </source>
</evidence>
<reference evidence="9" key="1">
    <citation type="journal article" date="2021" name="Genome Biol. Evol.">
        <title>A High-Quality Reference Genome for a Parasitic Bivalve with Doubly Uniparental Inheritance (Bivalvia: Unionida).</title>
        <authorList>
            <person name="Smith C.H."/>
        </authorList>
    </citation>
    <scope>NUCLEOTIDE SEQUENCE</scope>
    <source>
        <strain evidence="9">CHS0354</strain>
    </source>
</reference>
<keyword evidence="6" id="KW-0325">Glycoprotein</keyword>
<keyword evidence="3 8" id="KW-0812">Transmembrane</keyword>
<protein>
    <recommendedName>
        <fullName evidence="11">Scavenger receptor class B member 1</fullName>
    </recommendedName>
</protein>
<dbReference type="PRINTS" id="PR01609">
    <property type="entry name" value="CD36FAMILY"/>
</dbReference>
<evidence type="ECO:0000256" key="1">
    <source>
        <dbReference type="ARBA" id="ARBA00004370"/>
    </source>
</evidence>
<comment type="similarity">
    <text evidence="2">Belongs to the CD36 family.</text>
</comment>
<evidence type="ECO:0000256" key="7">
    <source>
        <dbReference type="SAM" id="MobiDB-lite"/>
    </source>
</evidence>
<keyword evidence="4 8" id="KW-1133">Transmembrane helix</keyword>
<evidence type="ECO:0000256" key="4">
    <source>
        <dbReference type="ARBA" id="ARBA00022989"/>
    </source>
</evidence>
<proteinExistence type="inferred from homology"/>
<evidence type="ECO:0000256" key="6">
    <source>
        <dbReference type="ARBA" id="ARBA00023180"/>
    </source>
</evidence>
<reference evidence="9" key="3">
    <citation type="submission" date="2023-05" db="EMBL/GenBank/DDBJ databases">
        <authorList>
            <person name="Smith C.H."/>
        </authorList>
    </citation>
    <scope>NUCLEOTIDE SEQUENCE</scope>
    <source>
        <strain evidence="9">CHS0354</strain>
        <tissue evidence="9">Mantle</tissue>
    </source>
</reference>
<evidence type="ECO:0008006" key="11">
    <source>
        <dbReference type="Google" id="ProtNLM"/>
    </source>
</evidence>
<keyword evidence="10" id="KW-1185">Reference proteome</keyword>
<dbReference type="EMBL" id="JAEAOA010002334">
    <property type="protein sequence ID" value="KAK3591351.1"/>
    <property type="molecule type" value="Genomic_DNA"/>
</dbReference>
<feature type="transmembrane region" description="Helical" evidence="8">
    <location>
        <begin position="9"/>
        <end position="30"/>
    </location>
</feature>
<dbReference type="Proteomes" id="UP001195483">
    <property type="component" value="Unassembled WGS sequence"/>
</dbReference>
<accession>A0AAE0SG50</accession>
<reference evidence="9" key="2">
    <citation type="journal article" date="2021" name="Genome Biol. Evol.">
        <title>Developing a high-quality reference genome for a parasitic bivalve with doubly uniparental inheritance (Bivalvia: Unionida).</title>
        <authorList>
            <person name="Smith C.H."/>
        </authorList>
    </citation>
    <scope>NUCLEOTIDE SEQUENCE</scope>
    <source>
        <strain evidence="9">CHS0354</strain>
        <tissue evidence="9">Mantle</tissue>
    </source>
</reference>
<evidence type="ECO:0000256" key="2">
    <source>
        <dbReference type="ARBA" id="ARBA00010532"/>
    </source>
</evidence>
<evidence type="ECO:0000256" key="3">
    <source>
        <dbReference type="ARBA" id="ARBA00022692"/>
    </source>
</evidence>
<name>A0AAE0SG50_9BIVA</name>
<dbReference type="InterPro" id="IPR002159">
    <property type="entry name" value="CD36_fam"/>
</dbReference>
<feature type="region of interest" description="Disordered" evidence="7">
    <location>
        <begin position="462"/>
        <end position="494"/>
    </location>
</feature>
<keyword evidence="5 8" id="KW-0472">Membrane</keyword>
<dbReference type="Pfam" id="PF01130">
    <property type="entry name" value="CD36"/>
    <property type="match status" value="1"/>
</dbReference>
<dbReference type="GO" id="GO:0005737">
    <property type="term" value="C:cytoplasm"/>
    <property type="evidence" value="ECO:0007669"/>
    <property type="project" value="TreeGrafter"/>
</dbReference>
<dbReference type="GO" id="GO:0016020">
    <property type="term" value="C:membrane"/>
    <property type="evidence" value="ECO:0007669"/>
    <property type="project" value="UniProtKB-SubCell"/>
</dbReference>